<dbReference type="GO" id="GO:0003700">
    <property type="term" value="F:DNA-binding transcription factor activity"/>
    <property type="evidence" value="ECO:0007669"/>
    <property type="project" value="InterPro"/>
</dbReference>
<dbReference type="PATRIC" id="fig|48936.3.peg.2652"/>
<comment type="caution">
    <text evidence="3">The sequence shown here is derived from an EMBL/GenBank/DDBJ whole genome shotgun (WGS) entry which is preliminary data.</text>
</comment>
<keyword evidence="4" id="KW-1185">Reference proteome</keyword>
<sequence length="349" mass="39194">MMESESGLAHASAMRQFAHFAEVSGLDLRSLCPPDVFAHVEQANEAEWLPASAHVDVLQAAAIASGRDDLGVAFSMWCNVRGFGPISLLWDHCTTLDEATRITRRYMHLESAAMRSSTDITGHEAALRHVLMVPARFGGSQFLQATLTLQLRITRMLLGEEWTPIRLELDHPAPQSWRYHQAVFRCPIEFGSDRCALVFRKSDLHRPSQRANPNMVRYLEKQLAQADSQWPGDLMQQVRYFIATNLTERRANLPHVAGLAGLSPQSLQRRLAERGTSFAVILEQVRKHTADEYFRTARRPNLTELSHRLGYTDASAASRFLRQHMSTGARALMAQTRPRKAPDGQSANA</sequence>
<dbReference type="Gene3D" id="1.10.10.60">
    <property type="entry name" value="Homeodomain-like"/>
    <property type="match status" value="1"/>
</dbReference>
<protein>
    <submittedName>
        <fullName evidence="3">AraC family transcriptional regulator</fullName>
    </submittedName>
</protein>
<dbReference type="PANTHER" id="PTHR47894:SF4">
    <property type="entry name" value="HTH-TYPE TRANSCRIPTIONAL REGULATOR GADX"/>
    <property type="match status" value="1"/>
</dbReference>
<gene>
    <name evidence="3" type="ORF">NJ75_02644</name>
</gene>
<proteinExistence type="predicted"/>
<evidence type="ECO:0000313" key="3">
    <source>
        <dbReference type="EMBL" id="KHS45625.1"/>
    </source>
</evidence>
<dbReference type="STRING" id="48936.NJ75_02644"/>
<dbReference type="InterPro" id="IPR032687">
    <property type="entry name" value="AraC-type_N"/>
</dbReference>
<evidence type="ECO:0000256" key="1">
    <source>
        <dbReference type="ARBA" id="ARBA00023125"/>
    </source>
</evidence>
<dbReference type="SMART" id="SM00342">
    <property type="entry name" value="HTH_ARAC"/>
    <property type="match status" value="1"/>
</dbReference>
<dbReference type="Proteomes" id="UP000031338">
    <property type="component" value="Unassembled WGS sequence"/>
</dbReference>
<feature type="domain" description="HTH araC/xylS-type" evidence="2">
    <location>
        <begin position="236"/>
        <end position="335"/>
    </location>
</feature>
<evidence type="ECO:0000259" key="2">
    <source>
        <dbReference type="PROSITE" id="PS01124"/>
    </source>
</evidence>
<dbReference type="GO" id="GO:0000976">
    <property type="term" value="F:transcription cis-regulatory region binding"/>
    <property type="evidence" value="ECO:0007669"/>
    <property type="project" value="TreeGrafter"/>
</dbReference>
<dbReference type="GO" id="GO:0005829">
    <property type="term" value="C:cytosol"/>
    <property type="evidence" value="ECO:0007669"/>
    <property type="project" value="TreeGrafter"/>
</dbReference>
<keyword evidence="1" id="KW-0238">DNA-binding</keyword>
<name>A0A0B8ZR48_9SPHN</name>
<organism evidence="3 4">
    <name type="scientific">Novosphingobium subterraneum</name>
    <dbReference type="NCBI Taxonomy" id="48936"/>
    <lineage>
        <taxon>Bacteria</taxon>
        <taxon>Pseudomonadati</taxon>
        <taxon>Pseudomonadota</taxon>
        <taxon>Alphaproteobacteria</taxon>
        <taxon>Sphingomonadales</taxon>
        <taxon>Sphingomonadaceae</taxon>
        <taxon>Novosphingobium</taxon>
    </lineage>
</organism>
<evidence type="ECO:0000313" key="4">
    <source>
        <dbReference type="Proteomes" id="UP000031338"/>
    </source>
</evidence>
<dbReference type="Pfam" id="PF12625">
    <property type="entry name" value="Arabinose_bd"/>
    <property type="match status" value="1"/>
</dbReference>
<dbReference type="AlphaFoldDB" id="A0A0B8ZR48"/>
<dbReference type="PROSITE" id="PS01124">
    <property type="entry name" value="HTH_ARAC_FAMILY_2"/>
    <property type="match status" value="1"/>
</dbReference>
<dbReference type="RefSeq" id="WP_052242470.1">
    <property type="nucleotide sequence ID" value="NZ_JRVC01000012.1"/>
</dbReference>
<reference evidence="3 4" key="1">
    <citation type="submission" date="2014-10" db="EMBL/GenBank/DDBJ databases">
        <title>Draft genome sequence of Novosphingobium subterraneum DSM 12447.</title>
        <authorList>
            <person name="Gan H.M."/>
            <person name="Gan H.Y."/>
            <person name="Savka M.A."/>
        </authorList>
    </citation>
    <scope>NUCLEOTIDE SEQUENCE [LARGE SCALE GENOMIC DNA]</scope>
    <source>
        <strain evidence="3 4">DSM 12447</strain>
    </source>
</reference>
<dbReference type="EMBL" id="JRVC01000012">
    <property type="protein sequence ID" value="KHS45625.1"/>
    <property type="molecule type" value="Genomic_DNA"/>
</dbReference>
<dbReference type="InterPro" id="IPR018060">
    <property type="entry name" value="HTH_AraC"/>
</dbReference>
<accession>A0A0B8ZR48</accession>
<dbReference type="PANTHER" id="PTHR47894">
    <property type="entry name" value="HTH-TYPE TRANSCRIPTIONAL REGULATOR GADX"/>
    <property type="match status" value="1"/>
</dbReference>